<evidence type="ECO:0000256" key="1">
    <source>
        <dbReference type="ARBA" id="ARBA00022737"/>
    </source>
</evidence>
<dbReference type="EMBL" id="CP130144">
    <property type="protein sequence ID" value="WNZ46808.1"/>
    <property type="molecule type" value="Genomic_DNA"/>
</dbReference>
<dbReference type="InterPro" id="IPR035897">
    <property type="entry name" value="Toll_tir_struct_dom_sf"/>
</dbReference>
<dbReference type="GO" id="GO:0043531">
    <property type="term" value="F:ADP binding"/>
    <property type="evidence" value="ECO:0007669"/>
    <property type="project" value="InterPro"/>
</dbReference>
<feature type="repeat" description="TPR" evidence="3">
    <location>
        <begin position="760"/>
        <end position="793"/>
    </location>
</feature>
<sequence>MSTDAKKDFFVSYNRHDKAWAEWIAWILEESGYTVVIQAWDFRPGGNFVLDMQRAASEAERTISVLSENYLSSQFTQPEWASAFAQDPTGEKRSLIPIRIGNCLLSGMWSTIVYVDLVEVDEVSARDLVLQAVQDGRTKPDQPPQFPGQSGTISDRAKPTYPPNLIQNLPYGSINFVGREVELEQIHQQLQQSSTVAISAIAGMGGIGKTELALQYARKHCREGSYPGGLCWLRAREEVGTQIISFVRSCLDLTPPEDLELVEKVRWCWRRWREGAALLIFDDVQKYEDIESFLPPQESRFKVLMTSRSRFGSPVQELQLDVLSEGKALELLRLLVGDSRVDEELARSEELCEWLGYLPLGLELVGRYLAKKRDLSIELLWQRLQENRLEARAFKQAEPGMTASLGVAAAFELSWQSLDEVVQQVAAVLSLFALAEIPWKLVEQCLPEVDAEELEDIRDQMLLSANLLKRVDKGMYQLHQLLKEFFAVKREQRADDSDLQQRFYQVVIAEAEEVREKPEKSLTQKSTMMIAHLQEAMKRLARPEQALDLATCLNWVARLYYEQGRYGEAEPLYVRSLSIREQQLGTDHPDVASSLDNLALLYKWQGHYSEAEPLFVRSLSIREQQLGTDHPDVAGSLNNLATLYRFQGRYGEAEPLYVRSLSIQEQQLGTNHSDVAGSLSNLATLYRFQGRYGEAEPLYVRSLSIQEQQLGTDHPDVAYSLNHLAELHRLQGRYGEAEPLYVRSLSIQEQQLGTDHPDVATSLNELANLYHSQGRYGEAEPLYVRSLSIQEQQLGTDHPDVATSLNNLAALYRSQGRYGEAEPLFVRSLSIGEQQLGTDHPDVATRLNNLAALYRSQGRYGEAEPLFVRSLSIREQQLGANHPDVATSLDNLANLYNSQGRYDAAEPLLLRSISILQNQLPADHPLLARIVSNLAYFYDLQGRYREAEALYLQAIPILSAKLEESHQWRQEAFQRFRSLLQKNLQENRTDELSDDPLTQSILQELQNASD</sequence>
<organism evidence="6">
    <name type="scientific">Leptolyngbya boryana CZ1</name>
    <dbReference type="NCBI Taxonomy" id="3060204"/>
    <lineage>
        <taxon>Bacteria</taxon>
        <taxon>Bacillati</taxon>
        <taxon>Cyanobacteriota</taxon>
        <taxon>Cyanophyceae</taxon>
        <taxon>Leptolyngbyales</taxon>
        <taxon>Leptolyngbyaceae</taxon>
        <taxon>Leptolyngbya group</taxon>
        <taxon>Leptolyngbya</taxon>
    </lineage>
</organism>
<dbReference type="Pfam" id="PF13424">
    <property type="entry name" value="TPR_12"/>
    <property type="match status" value="4"/>
</dbReference>
<dbReference type="PROSITE" id="PS50104">
    <property type="entry name" value="TIR"/>
    <property type="match status" value="1"/>
</dbReference>
<dbReference type="SUPFAM" id="SSF52540">
    <property type="entry name" value="P-loop containing nucleoside triphosphate hydrolases"/>
    <property type="match status" value="1"/>
</dbReference>
<dbReference type="PANTHER" id="PTHR45641">
    <property type="entry name" value="TETRATRICOPEPTIDE REPEAT PROTEIN (AFU_ORTHOLOGUE AFUA_6G03870)"/>
    <property type="match status" value="1"/>
</dbReference>
<dbReference type="InterPro" id="IPR011990">
    <property type="entry name" value="TPR-like_helical_dom_sf"/>
</dbReference>
<feature type="repeat" description="TPR" evidence="3">
    <location>
        <begin position="802"/>
        <end position="835"/>
    </location>
</feature>
<evidence type="ECO:0000259" key="5">
    <source>
        <dbReference type="PROSITE" id="PS50104"/>
    </source>
</evidence>
<proteinExistence type="predicted"/>
<dbReference type="SMART" id="SM00028">
    <property type="entry name" value="TPR"/>
    <property type="match status" value="10"/>
</dbReference>
<accession>A0AA97APJ7</accession>
<feature type="repeat" description="TPR" evidence="3">
    <location>
        <begin position="592"/>
        <end position="625"/>
    </location>
</feature>
<evidence type="ECO:0000313" key="6">
    <source>
        <dbReference type="EMBL" id="WNZ46808.1"/>
    </source>
</evidence>
<dbReference type="InterPro" id="IPR019734">
    <property type="entry name" value="TPR_rpt"/>
</dbReference>
<feature type="region of interest" description="Disordered" evidence="4">
    <location>
        <begin position="134"/>
        <end position="159"/>
    </location>
</feature>
<evidence type="ECO:0000256" key="2">
    <source>
        <dbReference type="ARBA" id="ARBA00022803"/>
    </source>
</evidence>
<dbReference type="RefSeq" id="WP_316427777.1">
    <property type="nucleotide sequence ID" value="NZ_CP130144.1"/>
</dbReference>
<reference evidence="6" key="2">
    <citation type="submission" date="2023-07" db="EMBL/GenBank/DDBJ databases">
        <authorList>
            <person name="Bai X.-H."/>
            <person name="Wang H.-H."/>
            <person name="Wang J."/>
            <person name="Ma M.-Y."/>
            <person name="Hu H.-H."/>
            <person name="Song Z.-L."/>
            <person name="Ma H.-G."/>
            <person name="Fan Y."/>
            <person name="Du C.-Y."/>
            <person name="Xu J.-C."/>
        </authorList>
    </citation>
    <scope>NUCLEOTIDE SEQUENCE</scope>
    <source>
        <strain evidence="6">CZ1</strain>
    </source>
</reference>
<name>A0AA97APJ7_LEPBY</name>
<dbReference type="Gene3D" id="3.40.50.300">
    <property type="entry name" value="P-loop containing nucleotide triphosphate hydrolases"/>
    <property type="match status" value="1"/>
</dbReference>
<dbReference type="SMART" id="SM00255">
    <property type="entry name" value="TIR"/>
    <property type="match status" value="1"/>
</dbReference>
<dbReference type="InterPro" id="IPR027417">
    <property type="entry name" value="P-loop_NTPase"/>
</dbReference>
<dbReference type="SUPFAM" id="SSF52200">
    <property type="entry name" value="Toll/Interleukin receptor TIR domain"/>
    <property type="match status" value="1"/>
</dbReference>
<dbReference type="Pfam" id="PF13374">
    <property type="entry name" value="TPR_10"/>
    <property type="match status" value="2"/>
</dbReference>
<reference evidence="6" key="1">
    <citation type="journal article" date="2023" name="Plants (Basel)">
        <title>Genomic Analysis of Leptolyngbya boryana CZ1 Reveals Efficient Carbon Fixation Modules.</title>
        <authorList>
            <person name="Bai X."/>
            <person name="Wang H."/>
            <person name="Cheng W."/>
            <person name="Wang J."/>
            <person name="Ma M."/>
            <person name="Hu H."/>
            <person name="Song Z."/>
            <person name="Ma H."/>
            <person name="Fan Y."/>
            <person name="Du C."/>
            <person name="Xu J."/>
        </authorList>
    </citation>
    <scope>NUCLEOTIDE SEQUENCE</scope>
    <source>
        <strain evidence="6">CZ1</strain>
    </source>
</reference>
<dbReference type="InterPro" id="IPR002182">
    <property type="entry name" value="NB-ARC"/>
</dbReference>
<evidence type="ECO:0000256" key="4">
    <source>
        <dbReference type="SAM" id="MobiDB-lite"/>
    </source>
</evidence>
<dbReference type="GO" id="GO:0007165">
    <property type="term" value="P:signal transduction"/>
    <property type="evidence" value="ECO:0007669"/>
    <property type="project" value="InterPro"/>
</dbReference>
<evidence type="ECO:0000256" key="3">
    <source>
        <dbReference type="PROSITE-ProRule" id="PRU00339"/>
    </source>
</evidence>
<dbReference type="Pfam" id="PF00931">
    <property type="entry name" value="NB-ARC"/>
    <property type="match status" value="1"/>
</dbReference>
<protein>
    <submittedName>
        <fullName evidence="6">Tetratricopeptide repeat protein</fullName>
    </submittedName>
</protein>
<feature type="repeat" description="TPR" evidence="3">
    <location>
        <begin position="844"/>
        <end position="877"/>
    </location>
</feature>
<gene>
    <name evidence="6" type="ORF">Q2T42_03010</name>
</gene>
<dbReference type="SUPFAM" id="SSF48452">
    <property type="entry name" value="TPR-like"/>
    <property type="match status" value="3"/>
</dbReference>
<keyword evidence="2 3" id="KW-0802">TPR repeat</keyword>
<dbReference type="PROSITE" id="PS50005">
    <property type="entry name" value="TPR"/>
    <property type="match status" value="4"/>
</dbReference>
<dbReference type="AlphaFoldDB" id="A0AA97APJ7"/>
<feature type="domain" description="TIR" evidence="5">
    <location>
        <begin position="5"/>
        <end position="132"/>
    </location>
</feature>
<dbReference type="InterPro" id="IPR000157">
    <property type="entry name" value="TIR_dom"/>
</dbReference>
<dbReference type="PRINTS" id="PR00381">
    <property type="entry name" value="KINESINLIGHT"/>
</dbReference>
<keyword evidence="1" id="KW-0677">Repeat</keyword>
<dbReference type="Gene3D" id="1.25.40.10">
    <property type="entry name" value="Tetratricopeptide repeat domain"/>
    <property type="match status" value="3"/>
</dbReference>
<dbReference type="PANTHER" id="PTHR45641:SF19">
    <property type="entry name" value="NEPHROCYSTIN-3"/>
    <property type="match status" value="1"/>
</dbReference>
<dbReference type="Pfam" id="PF13676">
    <property type="entry name" value="TIR_2"/>
    <property type="match status" value="1"/>
</dbReference>
<dbReference type="Gene3D" id="3.40.50.10140">
    <property type="entry name" value="Toll/interleukin-1 receptor homology (TIR) domain"/>
    <property type="match status" value="1"/>
</dbReference>